<dbReference type="PANTHER" id="PTHR13056">
    <property type="entry name" value="VACUOLAR FUSION PROTEIN CCZ1 HOMOLOG-RELATED"/>
    <property type="match status" value="1"/>
</dbReference>
<organism evidence="7 8">
    <name type="scientific">Knipowitschia caucasica</name>
    <name type="common">Caucasian dwarf goby</name>
    <name type="synonym">Pomatoschistus caucasicus</name>
    <dbReference type="NCBI Taxonomy" id="637954"/>
    <lineage>
        <taxon>Eukaryota</taxon>
        <taxon>Metazoa</taxon>
        <taxon>Chordata</taxon>
        <taxon>Craniata</taxon>
        <taxon>Vertebrata</taxon>
        <taxon>Euteleostomi</taxon>
        <taxon>Actinopterygii</taxon>
        <taxon>Neopterygii</taxon>
        <taxon>Teleostei</taxon>
        <taxon>Neoteleostei</taxon>
        <taxon>Acanthomorphata</taxon>
        <taxon>Gobiaria</taxon>
        <taxon>Gobiiformes</taxon>
        <taxon>Gobioidei</taxon>
        <taxon>Gobiidae</taxon>
        <taxon>Gobiinae</taxon>
        <taxon>Knipowitschia</taxon>
    </lineage>
</organism>
<dbReference type="Pfam" id="PF19032">
    <property type="entry name" value="Intu_longin_2"/>
    <property type="match status" value="1"/>
</dbReference>
<protein>
    <recommendedName>
        <fullName evidence="9">CCZ1/INTU/HSP4 first Longin domain-containing protein</fullName>
    </recommendedName>
</protein>
<dbReference type="EMBL" id="OZ035845">
    <property type="protein sequence ID" value="CAL1599067.1"/>
    <property type="molecule type" value="Genomic_DNA"/>
</dbReference>
<evidence type="ECO:0000313" key="8">
    <source>
        <dbReference type="Proteomes" id="UP001497482"/>
    </source>
</evidence>
<comment type="similarity">
    <text evidence="1">Belongs to the CCZ1 family.</text>
</comment>
<evidence type="ECO:0000256" key="2">
    <source>
        <dbReference type="ARBA" id="ARBA00008839"/>
    </source>
</evidence>
<dbReference type="Proteomes" id="UP001497482">
    <property type="component" value="Chromosome 23"/>
</dbReference>
<feature type="region of interest" description="Disordered" evidence="3">
    <location>
        <begin position="1003"/>
        <end position="1065"/>
    </location>
</feature>
<dbReference type="Pfam" id="PF19033">
    <property type="entry name" value="Intu_longin_3"/>
    <property type="match status" value="1"/>
</dbReference>
<sequence>MLSPSEKHPLLPLITLRLRHENQSEGRTIQAPDTSMQMISPRMASGMQEKQYTPSLLSFFIYNPTFGPREGEEEKKILFYHPSDVEKNEKIRNVGLCEAIVQFTRTFCPTQPAKSLHTQKNRQFFFEPEENFWIVMVVRNPMVEKPNKDGKPPTVEYQEEEILDTVYGAVVRQCYSMYKLFNGTFGRSMETGGLEQLIQKLEKFFYRYLQTLHLQSCDLLDVFGGISFFPLDKMTYLKIQSFVNKVEESLSLIKYTAFLYNDQLIWSGLEQDDMRILYKYLTTSLFPRHSEPELAGRDSPLRPEVMGNLLHYGRFLTGPTNFKDPEAKFRFPRIFVSADDGYEELHLIVYKAMSAAACFMISASVELTREFCEQLDSLVGPQLTLLASDICEQFTINRRISGTEKEPQFKFIYFNHMNLAEKSTIHMRKTASVCLTSVHPDLMKILGDINCDFARVDEDEEIIVKAMTDYWVVGKKSDQRELYVILNQKNANLIEVNEEDLSSYTPYWETNVILINYLLNQANMESKFSRLRQRDNSVSMLRVKMSRRRSQSQKENRQHLVNTRRGLDALQELDMSALDASMTAANMSIIKDKKKSLTALPKNVAGEERLKQLQRWKERKALEKEKEQREKSNKGVFKTGLYHPKDFSICPLPSVLAGSGRGKEMGTKAAPAQSTRVTRSMKQQPVQKPLKMQDVNTAAKKCQPPVEGSTRSRIVSNKPVASKTKEQPDTRGQSTRSGRSKPPVTAAPVMKDKPKDKCADVRTTRSKVTPLAEEKFNDGVPAVLEEHNLKPDVPTLQSNEDMEQAAPDPVEVPKSVSKASFAPDGFLFRAPDGLSSIKLEPLTPHSADAFLTPSSSFTLPPAPTFDEDHKSIKESLPPKSPPTSAADAEEPQHDVPFFRSEIVNETERLMELCTHWESKVEDESIPEEMRDRMRTAVGQARLLMKERFRQFSGLVDDCDFGRGEKITTCTDLQGFWDMVYYQVEDVHKKFDALKAAEGQSWLEEQKPVPRQRKVVKKSADAPGPSKPSGTKAGAKSRLAAAKAAMKARQQAAESGGCPDAEPSSQNTDPLVFNAGLLKVVSPSKPGSVRRSSRLSAVPSPSPNCLTPRRVTLRSLVFAHTPVQQPMTTPPCPHSVNKTSPVQSLKATLPQTIACAPVSVTPNKEMSSDFTEQSKNTVLDSGHSVTSITVEEPGSTVANKSDFIQSPNLALSPCKSSVESVSLSFTLSPPAEICSPHAAQNLLSPQDLVTATPDSSAHEAVNIDFERYLQPSQRVSLSPRQPFSMESSMVMDVDMESPKGLPEIPLAQQNAVCTSLPTVPTLSLQSPQTVESALFLFTPDLKDRIRQSVCPSDLMVFTPPHLQE</sequence>
<feature type="region of interest" description="Disordered" evidence="3">
    <location>
        <begin position="858"/>
        <end position="894"/>
    </location>
</feature>
<keyword evidence="8" id="KW-1185">Reference proteome</keyword>
<feature type="domain" description="CCZ1/INTU/HPS4 third Longin" evidence="6">
    <location>
        <begin position="405"/>
        <end position="499"/>
    </location>
</feature>
<feature type="domain" description="CCZ1/INTU/HSP4 first Longin" evidence="4">
    <location>
        <begin position="57"/>
        <end position="183"/>
    </location>
</feature>
<dbReference type="InterPro" id="IPR043987">
    <property type="entry name" value="CCZ1/INTU/HSP4_longin_1"/>
</dbReference>
<dbReference type="GO" id="GO:0023052">
    <property type="term" value="P:signaling"/>
    <property type="evidence" value="ECO:0007669"/>
    <property type="project" value="InterPro"/>
</dbReference>
<evidence type="ECO:0000256" key="3">
    <source>
        <dbReference type="SAM" id="MobiDB-lite"/>
    </source>
</evidence>
<proteinExistence type="inferred from homology"/>
<feature type="compositionally biased region" description="Basic and acidic residues" evidence="3">
    <location>
        <begin position="750"/>
        <end position="763"/>
    </location>
</feature>
<dbReference type="Pfam" id="PF03359">
    <property type="entry name" value="GKAP"/>
    <property type="match status" value="1"/>
</dbReference>
<evidence type="ECO:0000313" key="7">
    <source>
        <dbReference type="EMBL" id="CAL1599067.1"/>
    </source>
</evidence>
<dbReference type="InterPro" id="IPR043989">
    <property type="entry name" value="CCZ1/INTU/HSP4_longin_3"/>
</dbReference>
<dbReference type="InterPro" id="IPR013176">
    <property type="entry name" value="Ccz1"/>
</dbReference>
<dbReference type="GO" id="GO:0016192">
    <property type="term" value="P:vesicle-mediated transport"/>
    <property type="evidence" value="ECO:0007669"/>
    <property type="project" value="InterPro"/>
</dbReference>
<evidence type="ECO:0000256" key="1">
    <source>
        <dbReference type="ARBA" id="ARBA00005352"/>
    </source>
</evidence>
<dbReference type="GO" id="GO:0035658">
    <property type="term" value="C:Mon1-Ccz1 complex"/>
    <property type="evidence" value="ECO:0007669"/>
    <property type="project" value="InterPro"/>
</dbReference>
<reference evidence="7 8" key="1">
    <citation type="submission" date="2024-04" db="EMBL/GenBank/DDBJ databases">
        <authorList>
            <person name="Waldvogel A.-M."/>
            <person name="Schoenle A."/>
        </authorList>
    </citation>
    <scope>NUCLEOTIDE SEQUENCE [LARGE SCALE GENOMIC DNA]</scope>
</reference>
<comment type="similarity">
    <text evidence="2">Belongs to the SAPAP family.</text>
</comment>
<dbReference type="InterPro" id="IPR005026">
    <property type="entry name" value="SAPAP"/>
</dbReference>
<feature type="region of interest" description="Disordered" evidence="3">
    <location>
        <begin position="660"/>
        <end position="784"/>
    </location>
</feature>
<feature type="compositionally biased region" description="Polar residues" evidence="3">
    <location>
        <begin position="672"/>
        <end position="686"/>
    </location>
</feature>
<feature type="region of interest" description="Disordered" evidence="3">
    <location>
        <begin position="1082"/>
        <end position="1106"/>
    </location>
</feature>
<evidence type="ECO:0008006" key="9">
    <source>
        <dbReference type="Google" id="ProtNLM"/>
    </source>
</evidence>
<feature type="compositionally biased region" description="Low complexity" evidence="3">
    <location>
        <begin position="1031"/>
        <end position="1052"/>
    </location>
</feature>
<feature type="domain" description="CCZ1/INTU second Longin" evidence="5">
    <location>
        <begin position="253"/>
        <end position="378"/>
    </location>
</feature>
<dbReference type="InterPro" id="IPR043988">
    <property type="entry name" value="CCZ1/INTU_longin_2"/>
</dbReference>
<gene>
    <name evidence="7" type="ORF">KC01_LOCUS27397</name>
</gene>
<accession>A0AAV2LI65</accession>
<dbReference type="PANTHER" id="PTHR13056:SF0">
    <property type="entry name" value="VACUOLAR FUSION PROTEIN CCZ1 HOMOLOG-RELATED"/>
    <property type="match status" value="1"/>
</dbReference>
<evidence type="ECO:0000259" key="6">
    <source>
        <dbReference type="Pfam" id="PF19033"/>
    </source>
</evidence>
<dbReference type="Pfam" id="PF19031">
    <property type="entry name" value="Intu_longin_1"/>
    <property type="match status" value="1"/>
</dbReference>
<name>A0AAV2LI65_KNICA</name>
<evidence type="ECO:0000259" key="5">
    <source>
        <dbReference type="Pfam" id="PF19032"/>
    </source>
</evidence>
<evidence type="ECO:0000259" key="4">
    <source>
        <dbReference type="Pfam" id="PF19031"/>
    </source>
</evidence>